<comment type="caution">
    <text evidence="1">The sequence shown here is derived from an EMBL/GenBank/DDBJ whole genome shotgun (WGS) entry which is preliminary data.</text>
</comment>
<dbReference type="EMBL" id="JAGEVG010000015">
    <property type="protein sequence ID" value="MBO3099295.1"/>
    <property type="molecule type" value="Genomic_DNA"/>
</dbReference>
<evidence type="ECO:0000313" key="1">
    <source>
        <dbReference type="EMBL" id="MBO3099295.1"/>
    </source>
</evidence>
<keyword evidence="2" id="KW-1185">Reference proteome</keyword>
<proteinExistence type="predicted"/>
<dbReference type="Proteomes" id="UP000681315">
    <property type="component" value="Unassembled WGS sequence"/>
</dbReference>
<reference evidence="1 2" key="1">
    <citation type="submission" date="2021-03" db="EMBL/GenBank/DDBJ databases">
        <title>Gelidibacter sp. nov., isolated from costal sediment.</title>
        <authorList>
            <person name="Lun K.-Y."/>
        </authorList>
    </citation>
    <scope>NUCLEOTIDE SEQUENCE [LARGE SCALE GENOMIC DNA]</scope>
    <source>
        <strain evidence="1 2">DF109</strain>
    </source>
</reference>
<protein>
    <submittedName>
        <fullName evidence="1">Uncharacterized protein</fullName>
    </submittedName>
</protein>
<name>A0ABS3SUD3_9FLAO</name>
<evidence type="ECO:0000313" key="2">
    <source>
        <dbReference type="Proteomes" id="UP000681315"/>
    </source>
</evidence>
<organism evidence="1 2">
    <name type="scientific">Gelidibacter pelagius</name>
    <dbReference type="NCBI Taxonomy" id="2819985"/>
    <lineage>
        <taxon>Bacteria</taxon>
        <taxon>Pseudomonadati</taxon>
        <taxon>Bacteroidota</taxon>
        <taxon>Flavobacteriia</taxon>
        <taxon>Flavobacteriales</taxon>
        <taxon>Flavobacteriaceae</taxon>
        <taxon>Gelidibacter</taxon>
    </lineage>
</organism>
<sequence length="235" mass="27279">MNKMEMEVQRVQNAKIFILILVGMFCISTQAQIKFNESYCKDYDLKNISNCLTFETEKNFAYEYSGDTGVFGFGHGEYLFKDNKLILNYNKTEPIKTGHHFSEIWTNNKDSIHIQFNVFDFDSLRLPAVSVIYKDSLAQYGFNGVASNKKGIAAIELKKNSNTLQVEISNVGFQSYKFSLDRNYNQVISVFLQKDGYGLPIRNQIDTLQIEKIKRKYFTVRNKNGSITTWRKRED</sequence>
<accession>A0ABS3SUD3</accession>
<gene>
    <name evidence="1" type="ORF">J4051_13520</name>
</gene>
<dbReference type="RefSeq" id="WP_208234404.1">
    <property type="nucleotide sequence ID" value="NZ_JAGEVG010000015.1"/>
</dbReference>